<organism evidence="1 2">
    <name type="scientific">Mesorhizobium denitrificans</name>
    <dbReference type="NCBI Taxonomy" id="2294114"/>
    <lineage>
        <taxon>Bacteria</taxon>
        <taxon>Pseudomonadati</taxon>
        <taxon>Pseudomonadota</taxon>
        <taxon>Alphaproteobacteria</taxon>
        <taxon>Hyphomicrobiales</taxon>
        <taxon>Phyllobacteriaceae</taxon>
        <taxon>Mesorhizobium</taxon>
    </lineage>
</organism>
<dbReference type="Proteomes" id="UP000262379">
    <property type="component" value="Unassembled WGS sequence"/>
</dbReference>
<dbReference type="EMBL" id="QURN01000003">
    <property type="protein sequence ID" value="RFC68977.1"/>
    <property type="molecule type" value="Genomic_DNA"/>
</dbReference>
<evidence type="ECO:0000313" key="2">
    <source>
        <dbReference type="Proteomes" id="UP000262379"/>
    </source>
</evidence>
<accession>A0A371XIE8</accession>
<gene>
    <name evidence="1" type="ORF">DY251_03610</name>
</gene>
<dbReference type="RefSeq" id="WP_116622745.1">
    <property type="nucleotide sequence ID" value="NZ_QURN01000003.1"/>
</dbReference>
<dbReference type="AlphaFoldDB" id="A0A371XIE8"/>
<protein>
    <submittedName>
        <fullName evidence="1">Uncharacterized protein</fullName>
    </submittedName>
</protein>
<reference evidence="2" key="1">
    <citation type="submission" date="2018-08" db="EMBL/GenBank/DDBJ databases">
        <authorList>
            <person name="Im W.T."/>
        </authorList>
    </citation>
    <scope>NUCLEOTIDE SEQUENCE [LARGE SCALE GENOMIC DNA]</scope>
    <source>
        <strain evidence="2">LA-28</strain>
    </source>
</reference>
<keyword evidence="2" id="KW-1185">Reference proteome</keyword>
<proteinExistence type="predicted"/>
<comment type="caution">
    <text evidence="1">The sequence shown here is derived from an EMBL/GenBank/DDBJ whole genome shotgun (WGS) entry which is preliminary data.</text>
</comment>
<name>A0A371XIE8_9HYPH</name>
<sequence length="189" mass="21214">MIVAFLALLVPAHADDAKAWRAGNYTFSDELGGFTITGVGGLGTRENPIVVEEELNSSSPVTLVVRTVFPTVDDPAVGNLATSALHIKLLIRNGSGQAWVEFEFELQEILHQPSIFSDGLSFDQRRDDSDIIRSTRFAHFSRDFEPYDRLRFTEGKVDPKERADFSFALTDFTPRWTFYIVQDPRIPSS</sequence>
<evidence type="ECO:0000313" key="1">
    <source>
        <dbReference type="EMBL" id="RFC68977.1"/>
    </source>
</evidence>